<reference evidence="2" key="1">
    <citation type="submission" date="2019-11" db="EMBL/GenBank/DDBJ databases">
        <title>Lipid analysis of CO2-rich subsurface aquifers suggests an autotrophy-based deep biosphere with lysolipids enriched in CPR bacteria.</title>
        <authorList>
            <person name="Probst A.J."/>
            <person name="Elling F.J."/>
            <person name="Castelle C.J."/>
            <person name="Zhu Q."/>
            <person name="Elvert M."/>
            <person name="Birarda G."/>
            <person name="Holman H.-Y."/>
            <person name="Lane K.R."/>
            <person name="Ladd B."/>
            <person name="Ryan M.C."/>
            <person name="Woyke T."/>
            <person name="Hinrichs K.-U."/>
            <person name="Banfield J.F."/>
        </authorList>
    </citation>
    <scope>NUCLEOTIDE SEQUENCE</scope>
    <source>
        <strain evidence="2">CG_2015-04_33_537</strain>
    </source>
</reference>
<dbReference type="Proteomes" id="UP000738826">
    <property type="component" value="Unassembled WGS sequence"/>
</dbReference>
<name>A0A8J7YXI7_9ARCH</name>
<dbReference type="AlphaFoldDB" id="A0A8J7YXI7"/>
<dbReference type="PROSITE" id="PS50005">
    <property type="entry name" value="TPR"/>
    <property type="match status" value="1"/>
</dbReference>
<organism evidence="2 3">
    <name type="scientific">Candidatus Altarchaeum hamiconexum</name>
    <dbReference type="NCBI Taxonomy" id="1803513"/>
    <lineage>
        <taxon>Archaea</taxon>
        <taxon>Candidatus Altarchaeota</taxon>
        <taxon>Candidatus Altiarchaeia</taxon>
        <taxon>Candidatus Altarchaeales</taxon>
        <taxon>Candidatus Altarchaeaceae</taxon>
        <taxon>Candidatus Altarchaeum</taxon>
    </lineage>
</organism>
<keyword evidence="1" id="KW-0802">TPR repeat</keyword>
<evidence type="ECO:0000313" key="3">
    <source>
        <dbReference type="Proteomes" id="UP000738826"/>
    </source>
</evidence>
<dbReference type="InterPro" id="IPR011990">
    <property type="entry name" value="TPR-like_helical_dom_sf"/>
</dbReference>
<proteinExistence type="predicted"/>
<evidence type="ECO:0000313" key="2">
    <source>
        <dbReference type="EMBL" id="NCS91675.1"/>
    </source>
</evidence>
<accession>A0A8J7YXI7</accession>
<gene>
    <name evidence="2" type="ORF">GW779_04600</name>
</gene>
<protein>
    <submittedName>
        <fullName evidence="2">Tetratricopeptide repeat protein</fullName>
    </submittedName>
</protein>
<feature type="repeat" description="TPR" evidence="1">
    <location>
        <begin position="27"/>
        <end position="60"/>
    </location>
</feature>
<dbReference type="InterPro" id="IPR019734">
    <property type="entry name" value="TPR_rpt"/>
</dbReference>
<sequence length="93" mass="10437">MEGNEIKGNEIKGNEIKGNEIKDVADAKKYNDLGISDTLSSNFEKAEKEFRESIKMDPNLAEPHGNLGILYLRIGKKNDAAEEILKAKELFKK</sequence>
<dbReference type="SUPFAM" id="SSF48452">
    <property type="entry name" value="TPR-like"/>
    <property type="match status" value="1"/>
</dbReference>
<dbReference type="Pfam" id="PF13431">
    <property type="entry name" value="TPR_17"/>
    <property type="match status" value="1"/>
</dbReference>
<dbReference type="Gene3D" id="1.25.40.10">
    <property type="entry name" value="Tetratricopeptide repeat domain"/>
    <property type="match status" value="1"/>
</dbReference>
<comment type="caution">
    <text evidence="2">The sequence shown here is derived from an EMBL/GenBank/DDBJ whole genome shotgun (WGS) entry which is preliminary data.</text>
</comment>
<evidence type="ECO:0000256" key="1">
    <source>
        <dbReference type="PROSITE-ProRule" id="PRU00339"/>
    </source>
</evidence>
<dbReference type="EMBL" id="JAACQH010000098">
    <property type="protein sequence ID" value="NCS91675.1"/>
    <property type="molecule type" value="Genomic_DNA"/>
</dbReference>